<dbReference type="Pfam" id="PF19991">
    <property type="entry name" value="HMA_2"/>
    <property type="match status" value="1"/>
</dbReference>
<sequence>MFEVAMTPYLHQTQNRVRVRSDYIQRNPKQVEHVVRQLAQLDGVQEITHRIYAGSVAICFDSRKVAVEQLLEKFEQLGWLRSAKDRDYIDSTIRRGAKTLLKGLAIGALKRTVGGPIITAVSVLAR</sequence>
<protein>
    <recommendedName>
        <fullName evidence="3">HMA domain-containing protein</fullName>
    </recommendedName>
</protein>
<dbReference type="OrthoDB" id="6630204at2"/>
<dbReference type="Proteomes" id="UP000245138">
    <property type="component" value="Unassembled WGS sequence"/>
</dbReference>
<dbReference type="Gene3D" id="3.30.70.100">
    <property type="match status" value="1"/>
</dbReference>
<evidence type="ECO:0008006" key="3">
    <source>
        <dbReference type="Google" id="ProtNLM"/>
    </source>
</evidence>
<evidence type="ECO:0000313" key="2">
    <source>
        <dbReference type="Proteomes" id="UP000245138"/>
    </source>
</evidence>
<dbReference type="AlphaFoldDB" id="A0A2U1TNX8"/>
<organism evidence="1 2">
    <name type="scientific">Brenneria roseae subsp. americana</name>
    <dbReference type="NCBI Taxonomy" id="1508507"/>
    <lineage>
        <taxon>Bacteria</taxon>
        <taxon>Pseudomonadati</taxon>
        <taxon>Pseudomonadota</taxon>
        <taxon>Gammaproteobacteria</taxon>
        <taxon>Enterobacterales</taxon>
        <taxon>Pectobacteriaceae</taxon>
        <taxon>Brenneria</taxon>
    </lineage>
</organism>
<dbReference type="EMBL" id="QDKJ01000011">
    <property type="protein sequence ID" value="PWC11116.1"/>
    <property type="molecule type" value="Genomic_DNA"/>
</dbReference>
<evidence type="ECO:0000313" key="1">
    <source>
        <dbReference type="EMBL" id="PWC11116.1"/>
    </source>
</evidence>
<keyword evidence="2" id="KW-1185">Reference proteome</keyword>
<name>A0A2U1TNX8_9GAMM</name>
<proteinExistence type="predicted"/>
<reference evidence="1 2" key="1">
    <citation type="submission" date="2018-04" db="EMBL/GenBank/DDBJ databases">
        <title>Brenneria corticis sp.nov.</title>
        <authorList>
            <person name="Li Y."/>
        </authorList>
    </citation>
    <scope>NUCLEOTIDE SEQUENCE [LARGE SCALE GENOMIC DNA]</scope>
    <source>
        <strain evidence="1 2">LMG 27715</strain>
    </source>
</reference>
<accession>A0A2U1TNX8</accession>
<gene>
    <name evidence="1" type="ORF">B4923_14570</name>
</gene>
<comment type="caution">
    <text evidence="1">The sequence shown here is derived from an EMBL/GenBank/DDBJ whole genome shotgun (WGS) entry which is preliminary data.</text>
</comment>